<proteinExistence type="predicted"/>
<dbReference type="Proteomes" id="UP001430149">
    <property type="component" value="Unassembled WGS sequence"/>
</dbReference>
<dbReference type="RefSeq" id="WP_204679922.1">
    <property type="nucleotide sequence ID" value="NZ_BSNR01000017.1"/>
</dbReference>
<dbReference type="EMBL" id="JADIKE010000027">
    <property type="protein sequence ID" value="MBM7124423.1"/>
    <property type="molecule type" value="Genomic_DNA"/>
</dbReference>
<evidence type="ECO:0000313" key="2">
    <source>
        <dbReference type="Proteomes" id="UP001430149"/>
    </source>
</evidence>
<accession>A0ABS2K0Z3</accession>
<organism evidence="1 2">
    <name type="scientific">Dyella flava</name>
    <dbReference type="NCBI Taxonomy" id="1920170"/>
    <lineage>
        <taxon>Bacteria</taxon>
        <taxon>Pseudomonadati</taxon>
        <taxon>Pseudomonadota</taxon>
        <taxon>Gammaproteobacteria</taxon>
        <taxon>Lysobacterales</taxon>
        <taxon>Rhodanobacteraceae</taxon>
        <taxon>Dyella</taxon>
    </lineage>
</organism>
<name>A0ABS2K0Z3_9GAMM</name>
<protein>
    <submittedName>
        <fullName evidence="1">Uncharacterized protein</fullName>
    </submittedName>
</protein>
<reference evidence="1" key="1">
    <citation type="submission" date="2020-10" db="EMBL/GenBank/DDBJ databases">
        <title>Phylogeny of dyella-like bacteria.</title>
        <authorList>
            <person name="Fu J."/>
        </authorList>
    </citation>
    <scope>NUCLEOTIDE SEQUENCE</scope>
    <source>
        <strain evidence="1">DHOC52</strain>
    </source>
</reference>
<evidence type="ECO:0000313" key="1">
    <source>
        <dbReference type="EMBL" id="MBM7124423.1"/>
    </source>
</evidence>
<keyword evidence="2" id="KW-1185">Reference proteome</keyword>
<sequence length="609" mass="66998">MPIFTKSPKKSAGDVVNASRAKQAANSVDAVAPASSKASTLRCRFSKPKILLLDMDAATSDALAAQWEDVSTGTLGHPYQVKQSSQFLPVIQPESLYGHEEAEIVIIDFQTNHLETHPSEPPHRPEGETDLWAKCDQGFIDNRVRTVLEEQQTFNRILDAGGVFVVFAAPSTGIEMYMGRVMYGSFAPESQVNSSVWSITNELIDTLARSDSGKTMTVAGDSQLMRLLSRYLPGSEFTCVLSGGRRSDNPWQVLATNKFNQPVSIARFGGSQGTTLVVPQIKDKAGFVKDLLATVLPELVPELFPEAEATQWTHRNEYELPRVLQLLGELDAIRSTAIQAIEEIEAAVLEERSTRGWVHGLVTETGDALVASVKQALHALGFEKVIDVDVERDRGGKSRREDLRIEDTSPLLIVDIKGIGGYPSDEDATQADKHAFINTKELDRTDIKGLSIVNHQRQLPPLDRENAKPFRKELLTVAGETGLGLMTGFDLYRLVVNSQKLNWPSHTVMPVLYQQGRIDIVPTHYIYIGNIAKVMSGKFGVVLAENQISVGDRIVVEGDIYFEEANIDSIQIDGSNALSASAGDRAGFLWPEAGMKLREGMRVFAIIRK</sequence>
<gene>
    <name evidence="1" type="ORF">ISP19_03445</name>
</gene>
<comment type="caution">
    <text evidence="1">The sequence shown here is derived from an EMBL/GenBank/DDBJ whole genome shotgun (WGS) entry which is preliminary data.</text>
</comment>